<dbReference type="AlphaFoldDB" id="A0A239A316"/>
<evidence type="ECO:0000256" key="1">
    <source>
        <dbReference type="ARBA" id="ARBA00006484"/>
    </source>
</evidence>
<organism evidence="4 5">
    <name type="scientific">Streptosporangium subroseum</name>
    <dbReference type="NCBI Taxonomy" id="106412"/>
    <lineage>
        <taxon>Bacteria</taxon>
        <taxon>Bacillati</taxon>
        <taxon>Actinomycetota</taxon>
        <taxon>Actinomycetes</taxon>
        <taxon>Streptosporangiales</taxon>
        <taxon>Streptosporangiaceae</taxon>
        <taxon>Streptosporangium</taxon>
    </lineage>
</organism>
<dbReference type="PRINTS" id="PR00080">
    <property type="entry name" value="SDRFAMILY"/>
</dbReference>
<dbReference type="Pfam" id="PF00106">
    <property type="entry name" value="adh_short"/>
    <property type="match status" value="1"/>
</dbReference>
<dbReference type="EMBL" id="FZOD01000001">
    <property type="protein sequence ID" value="SNR89889.1"/>
    <property type="molecule type" value="Genomic_DNA"/>
</dbReference>
<proteinExistence type="inferred from homology"/>
<dbReference type="InterPro" id="IPR002347">
    <property type="entry name" value="SDR_fam"/>
</dbReference>
<gene>
    <name evidence="4" type="ORF">SAMN05216276_100189</name>
</gene>
<dbReference type="PRINTS" id="PR00081">
    <property type="entry name" value="GDHRDH"/>
</dbReference>
<dbReference type="SUPFAM" id="SSF51735">
    <property type="entry name" value="NAD(P)-binding Rossmann-fold domains"/>
    <property type="match status" value="1"/>
</dbReference>
<keyword evidence="5" id="KW-1185">Reference proteome</keyword>
<dbReference type="InterPro" id="IPR020904">
    <property type="entry name" value="Sc_DH/Rdtase_CS"/>
</dbReference>
<dbReference type="RefSeq" id="WP_089205110.1">
    <property type="nucleotide sequence ID" value="NZ_FZOD01000001.1"/>
</dbReference>
<reference evidence="4 5" key="1">
    <citation type="submission" date="2017-06" db="EMBL/GenBank/DDBJ databases">
        <authorList>
            <person name="Kim H.J."/>
            <person name="Triplett B.A."/>
        </authorList>
    </citation>
    <scope>NUCLEOTIDE SEQUENCE [LARGE SCALE GENOMIC DNA]</scope>
    <source>
        <strain evidence="4 5">CGMCC 4.2132</strain>
    </source>
</reference>
<dbReference type="PANTHER" id="PTHR43391:SF91">
    <property type="entry name" value="OS04G0390700 PROTEIN"/>
    <property type="match status" value="1"/>
</dbReference>
<evidence type="ECO:0000256" key="3">
    <source>
        <dbReference type="RuleBase" id="RU000363"/>
    </source>
</evidence>
<dbReference type="InterPro" id="IPR036291">
    <property type="entry name" value="NAD(P)-bd_dom_sf"/>
</dbReference>
<dbReference type="NCBIfam" id="NF006119">
    <property type="entry name" value="PRK08264.1-5"/>
    <property type="match status" value="1"/>
</dbReference>
<keyword evidence="2" id="KW-0560">Oxidoreductase</keyword>
<evidence type="ECO:0000313" key="4">
    <source>
        <dbReference type="EMBL" id="SNR89889.1"/>
    </source>
</evidence>
<dbReference type="Gene3D" id="3.40.50.720">
    <property type="entry name" value="NAD(P)-binding Rossmann-like Domain"/>
    <property type="match status" value="1"/>
</dbReference>
<dbReference type="GO" id="GO:0005829">
    <property type="term" value="C:cytosol"/>
    <property type="evidence" value="ECO:0007669"/>
    <property type="project" value="TreeGrafter"/>
</dbReference>
<protein>
    <submittedName>
        <fullName evidence="4">NADP-dependent 3-hydroxy acid dehydrogenase YdfG</fullName>
    </submittedName>
</protein>
<dbReference type="PANTHER" id="PTHR43391">
    <property type="entry name" value="RETINOL DEHYDROGENASE-RELATED"/>
    <property type="match status" value="1"/>
</dbReference>
<dbReference type="OrthoDB" id="3212478at2"/>
<name>A0A239A316_9ACTN</name>
<evidence type="ECO:0000313" key="5">
    <source>
        <dbReference type="Proteomes" id="UP000198282"/>
    </source>
</evidence>
<accession>A0A239A316</accession>
<dbReference type="Proteomes" id="UP000198282">
    <property type="component" value="Unassembled WGS sequence"/>
</dbReference>
<dbReference type="GO" id="GO:0016491">
    <property type="term" value="F:oxidoreductase activity"/>
    <property type="evidence" value="ECO:0007669"/>
    <property type="project" value="UniProtKB-KW"/>
</dbReference>
<dbReference type="PROSITE" id="PS00061">
    <property type="entry name" value="ADH_SHORT"/>
    <property type="match status" value="1"/>
</dbReference>
<comment type="similarity">
    <text evidence="1 3">Belongs to the short-chain dehydrogenases/reductases (SDR) family.</text>
</comment>
<sequence length="235" mass="24676">MKIQGSVVFVTGGGRGLGKALVDEVLARGAAKVYATARDPKTITNPDVVPLQLEVTDPASVAAAVAQAPDVNLLINNAGVTLAADYLNGDLEEVRREFEINFYGPLHVTRALAPRLIANGGHLLNIHSALSWYAMLGAYAASKAALWSMSNALRQDLHPHGVGVTGLHVGWVDTDLATQWAGDAPRSAPGDVARQAIDGVEAGLHEVLADEWTRQVKGALAADITALYPHVAVNA</sequence>
<evidence type="ECO:0000256" key="2">
    <source>
        <dbReference type="ARBA" id="ARBA00023002"/>
    </source>
</evidence>